<feature type="transmembrane region" description="Helical" evidence="1">
    <location>
        <begin position="305"/>
        <end position="322"/>
    </location>
</feature>
<gene>
    <name evidence="2" type="ORF">IAB08_04750</name>
</gene>
<evidence type="ECO:0000256" key="1">
    <source>
        <dbReference type="SAM" id="Phobius"/>
    </source>
</evidence>
<evidence type="ECO:0000313" key="3">
    <source>
        <dbReference type="Proteomes" id="UP000823612"/>
    </source>
</evidence>
<name>A0A9D9DTU8_9BACT</name>
<keyword evidence="1" id="KW-0472">Membrane</keyword>
<accession>A0A9D9DTU8</accession>
<proteinExistence type="predicted"/>
<sequence>MYDERIESLINAALADGQLSEKEKQILFKNAQEQGIDLDEFEMVLNARLTELNKKSAQASQASAPKSNKFGDIRKCPSCGAILQSFQTKCDTCGYEFKNVGAVNSAQKLFDLLQAAELRKSERIAEHNKEKNRRLDALSQRHNSDSSMVKILGGNKRKEIQDEEREDLIRELNDDLVKIERKANEEQANIIKNFPVPNTTEDLLELLAMATSNAYDNDGVIGAKEEIWLQKADQIYQKIIVCASNDKPLLEKSTHMVVSLMKRLPKGNYKKFTTIPQKMKDMVEDELKANQQRKKEKLLALGKKYGIIAAPCFVVGLVLNLFDSSTSRSIGTLLIIVAFIVIFIGWRAWKKLKKEDSFI</sequence>
<protein>
    <submittedName>
        <fullName evidence="2">Uncharacterized protein</fullName>
    </submittedName>
</protein>
<keyword evidence="1" id="KW-1133">Transmembrane helix</keyword>
<dbReference type="AlphaFoldDB" id="A0A9D9DTU8"/>
<organism evidence="2 3">
    <name type="scientific">Candidatus Pullibacteroides excrementavium</name>
    <dbReference type="NCBI Taxonomy" id="2840905"/>
    <lineage>
        <taxon>Bacteria</taxon>
        <taxon>Pseudomonadati</taxon>
        <taxon>Bacteroidota</taxon>
        <taxon>Bacteroidia</taxon>
        <taxon>Bacteroidales</taxon>
        <taxon>Candidatus Pullibacteroides</taxon>
    </lineage>
</organism>
<comment type="caution">
    <text evidence="2">The sequence shown here is derived from an EMBL/GenBank/DDBJ whole genome shotgun (WGS) entry which is preliminary data.</text>
</comment>
<reference evidence="2" key="1">
    <citation type="submission" date="2020-10" db="EMBL/GenBank/DDBJ databases">
        <authorList>
            <person name="Gilroy R."/>
        </authorList>
    </citation>
    <scope>NUCLEOTIDE SEQUENCE</scope>
    <source>
        <strain evidence="2">2889</strain>
    </source>
</reference>
<dbReference type="Proteomes" id="UP000823612">
    <property type="component" value="Unassembled WGS sequence"/>
</dbReference>
<evidence type="ECO:0000313" key="2">
    <source>
        <dbReference type="EMBL" id="MBO8432583.1"/>
    </source>
</evidence>
<feature type="transmembrane region" description="Helical" evidence="1">
    <location>
        <begin position="328"/>
        <end position="349"/>
    </location>
</feature>
<dbReference type="EMBL" id="JADIMZ010000071">
    <property type="protein sequence ID" value="MBO8432583.1"/>
    <property type="molecule type" value="Genomic_DNA"/>
</dbReference>
<keyword evidence="1" id="KW-0812">Transmembrane</keyword>
<reference evidence="2" key="2">
    <citation type="journal article" date="2021" name="PeerJ">
        <title>Extensive microbial diversity within the chicken gut microbiome revealed by metagenomics and culture.</title>
        <authorList>
            <person name="Gilroy R."/>
            <person name="Ravi A."/>
            <person name="Getino M."/>
            <person name="Pursley I."/>
            <person name="Horton D.L."/>
            <person name="Alikhan N.F."/>
            <person name="Baker D."/>
            <person name="Gharbi K."/>
            <person name="Hall N."/>
            <person name="Watson M."/>
            <person name="Adriaenssens E.M."/>
            <person name="Foster-Nyarko E."/>
            <person name="Jarju S."/>
            <person name="Secka A."/>
            <person name="Antonio M."/>
            <person name="Oren A."/>
            <person name="Chaudhuri R.R."/>
            <person name="La Ragione R."/>
            <person name="Hildebrand F."/>
            <person name="Pallen M.J."/>
        </authorList>
    </citation>
    <scope>NUCLEOTIDE SEQUENCE</scope>
    <source>
        <strain evidence="2">2889</strain>
    </source>
</reference>